<dbReference type="WBParaSite" id="Gr19_v10_g11204.t1">
    <property type="protein sequence ID" value="Gr19_v10_g11204.t1"/>
    <property type="gene ID" value="Gr19_v10_g11204"/>
</dbReference>
<reference evidence="3" key="1">
    <citation type="submission" date="2022-11" db="UniProtKB">
        <authorList>
            <consortium name="WormBaseParasite"/>
        </authorList>
    </citation>
    <scope>IDENTIFICATION</scope>
</reference>
<organism evidence="2 3">
    <name type="scientific">Globodera rostochiensis</name>
    <name type="common">Golden nematode worm</name>
    <name type="synonym">Heterodera rostochiensis</name>
    <dbReference type="NCBI Taxonomy" id="31243"/>
    <lineage>
        <taxon>Eukaryota</taxon>
        <taxon>Metazoa</taxon>
        <taxon>Ecdysozoa</taxon>
        <taxon>Nematoda</taxon>
        <taxon>Chromadorea</taxon>
        <taxon>Rhabditida</taxon>
        <taxon>Tylenchina</taxon>
        <taxon>Tylenchomorpha</taxon>
        <taxon>Tylenchoidea</taxon>
        <taxon>Heteroderidae</taxon>
        <taxon>Heteroderinae</taxon>
        <taxon>Globodera</taxon>
    </lineage>
</organism>
<accession>A0A914GU14</accession>
<sequence>MMSSVRHHHYHNLNHAVPSSSTPSSSSAFRRHPQSASSSRSFVSSPNFYLQYSASSTMSSNGDGDFLWLGLLLVIMAVVMLIVGAVWSAFFCHSALPLDGEIRNEERRRKRKFCWRRGRMMETMCRCAVAGSGDGRNGRQSTKDSTDSHEKKAHAVCLGLDGSGNFIPEVAACSEFRQHQPTTLTQCQSLQQRPQHLVVTLERPPTPRPESFRRNSAQAAYRLWLQNKFEKQFAQELMQSQDGQYVQLLVEEPEELLQIACGSHGFPAGDLL</sequence>
<name>A0A914GU14_GLORO</name>
<dbReference type="Proteomes" id="UP000887572">
    <property type="component" value="Unplaced"/>
</dbReference>
<protein>
    <submittedName>
        <fullName evidence="3">Uncharacterized protein</fullName>
    </submittedName>
</protein>
<proteinExistence type="predicted"/>
<keyword evidence="1" id="KW-1133">Transmembrane helix</keyword>
<evidence type="ECO:0000256" key="1">
    <source>
        <dbReference type="SAM" id="Phobius"/>
    </source>
</evidence>
<keyword evidence="1" id="KW-0472">Membrane</keyword>
<evidence type="ECO:0000313" key="2">
    <source>
        <dbReference type="Proteomes" id="UP000887572"/>
    </source>
</evidence>
<keyword evidence="2" id="KW-1185">Reference proteome</keyword>
<dbReference type="AlphaFoldDB" id="A0A914GU14"/>
<evidence type="ECO:0000313" key="3">
    <source>
        <dbReference type="WBParaSite" id="Gr19_v10_g11204.t1"/>
    </source>
</evidence>
<keyword evidence="1" id="KW-0812">Transmembrane</keyword>
<feature type="transmembrane region" description="Helical" evidence="1">
    <location>
        <begin position="66"/>
        <end position="90"/>
    </location>
</feature>